<name>A0A4R5VHS0_9BACI</name>
<evidence type="ECO:0000313" key="4">
    <source>
        <dbReference type="Proteomes" id="UP000295132"/>
    </source>
</evidence>
<dbReference type="Gene3D" id="1.10.443.10">
    <property type="entry name" value="Intergrase catalytic core"/>
    <property type="match status" value="1"/>
</dbReference>
<feature type="domain" description="Tyr recombinase" evidence="2">
    <location>
        <begin position="25"/>
        <end position="67"/>
    </location>
</feature>
<dbReference type="InterPro" id="IPR013762">
    <property type="entry name" value="Integrase-like_cat_sf"/>
</dbReference>
<dbReference type="AlphaFoldDB" id="A0A4R5VHS0"/>
<keyword evidence="1" id="KW-0233">DNA recombination</keyword>
<gene>
    <name evidence="3" type="ORF">E2K98_29125</name>
</gene>
<dbReference type="GO" id="GO:0015074">
    <property type="term" value="P:DNA integration"/>
    <property type="evidence" value="ECO:0007669"/>
    <property type="project" value="InterPro"/>
</dbReference>
<evidence type="ECO:0000256" key="1">
    <source>
        <dbReference type="ARBA" id="ARBA00023172"/>
    </source>
</evidence>
<sequence length="87" mass="10110">MVEKCSLILGELDFMKLQSCLKLRNLFVHILRHTGALLYITNGGEPFSLQKILGHTDMSLTRKYVNMTNMDVKRQHNSFSPLRNVFR</sequence>
<dbReference type="Pfam" id="PF00589">
    <property type="entry name" value="Phage_integrase"/>
    <property type="match status" value="1"/>
</dbReference>
<dbReference type="GO" id="GO:0006310">
    <property type="term" value="P:DNA recombination"/>
    <property type="evidence" value="ECO:0007669"/>
    <property type="project" value="UniProtKB-KW"/>
</dbReference>
<proteinExistence type="predicted"/>
<dbReference type="EMBL" id="SMYO01000043">
    <property type="protein sequence ID" value="TDK54684.1"/>
    <property type="molecule type" value="Genomic_DNA"/>
</dbReference>
<reference evidence="3 4" key="1">
    <citation type="submission" date="2019-03" db="EMBL/GenBank/DDBJ databases">
        <title>Bacillus niacini sp. nov. a Nicotinate-Metabolizing Mesophile Isolated from Soil.</title>
        <authorList>
            <person name="Zhang G."/>
        </authorList>
    </citation>
    <scope>NUCLEOTIDE SEQUENCE [LARGE SCALE GENOMIC DNA]</scope>
    <source>
        <strain evidence="3 4">WN066</strain>
    </source>
</reference>
<dbReference type="GO" id="GO:0003677">
    <property type="term" value="F:DNA binding"/>
    <property type="evidence" value="ECO:0007669"/>
    <property type="project" value="InterPro"/>
</dbReference>
<comment type="caution">
    <text evidence="3">The sequence shown here is derived from an EMBL/GenBank/DDBJ whole genome shotgun (WGS) entry which is preliminary data.</text>
</comment>
<dbReference type="InterPro" id="IPR011010">
    <property type="entry name" value="DNA_brk_join_enz"/>
</dbReference>
<accession>A0A4R5VHS0</accession>
<dbReference type="InterPro" id="IPR002104">
    <property type="entry name" value="Integrase_catalytic"/>
</dbReference>
<protein>
    <recommendedName>
        <fullName evidence="2">Tyr recombinase domain-containing protein</fullName>
    </recommendedName>
</protein>
<evidence type="ECO:0000259" key="2">
    <source>
        <dbReference type="Pfam" id="PF00589"/>
    </source>
</evidence>
<organism evidence="3 4">
    <name type="scientific">Bacillus salipaludis</name>
    <dbReference type="NCBI Taxonomy" id="2547811"/>
    <lineage>
        <taxon>Bacteria</taxon>
        <taxon>Bacillati</taxon>
        <taxon>Bacillota</taxon>
        <taxon>Bacilli</taxon>
        <taxon>Bacillales</taxon>
        <taxon>Bacillaceae</taxon>
        <taxon>Bacillus</taxon>
    </lineage>
</organism>
<dbReference type="SUPFAM" id="SSF56349">
    <property type="entry name" value="DNA breaking-rejoining enzymes"/>
    <property type="match status" value="1"/>
</dbReference>
<evidence type="ECO:0000313" key="3">
    <source>
        <dbReference type="EMBL" id="TDK54684.1"/>
    </source>
</evidence>
<dbReference type="Proteomes" id="UP000295132">
    <property type="component" value="Unassembled WGS sequence"/>
</dbReference>